<keyword evidence="2" id="KW-1185">Reference proteome</keyword>
<accession>A0ACB9YTE6</accession>
<dbReference type="EMBL" id="MU393522">
    <property type="protein sequence ID" value="KAI4862609.1"/>
    <property type="molecule type" value="Genomic_DNA"/>
</dbReference>
<organism evidence="1 2">
    <name type="scientific">Hypoxylon rubiginosum</name>
    <dbReference type="NCBI Taxonomy" id="110542"/>
    <lineage>
        <taxon>Eukaryota</taxon>
        <taxon>Fungi</taxon>
        <taxon>Dikarya</taxon>
        <taxon>Ascomycota</taxon>
        <taxon>Pezizomycotina</taxon>
        <taxon>Sordariomycetes</taxon>
        <taxon>Xylariomycetidae</taxon>
        <taxon>Xylariales</taxon>
        <taxon>Hypoxylaceae</taxon>
        <taxon>Hypoxylon</taxon>
    </lineage>
</organism>
<evidence type="ECO:0000313" key="1">
    <source>
        <dbReference type="EMBL" id="KAI4862609.1"/>
    </source>
</evidence>
<protein>
    <submittedName>
        <fullName evidence="1">Uncharacterized protein</fullName>
    </submittedName>
</protein>
<comment type="caution">
    <text evidence="1">The sequence shown here is derived from an EMBL/GenBank/DDBJ whole genome shotgun (WGS) entry which is preliminary data.</text>
</comment>
<sequence length="72" mass="8967">MRYVLLFFLSLFWFINRMKSKRDSFMFHDQLFFELVEDVLLAIEMICYEVQLTSLEIMISYTTYFIEMRLQK</sequence>
<dbReference type="Proteomes" id="UP001497700">
    <property type="component" value="Unassembled WGS sequence"/>
</dbReference>
<proteinExistence type="predicted"/>
<gene>
    <name evidence="1" type="ORF">F4820DRAFT_430012</name>
</gene>
<evidence type="ECO:0000313" key="2">
    <source>
        <dbReference type="Proteomes" id="UP001497700"/>
    </source>
</evidence>
<reference evidence="1 2" key="1">
    <citation type="journal article" date="2022" name="New Phytol.">
        <title>Ecological generalism drives hyperdiversity of secondary metabolite gene clusters in xylarialean endophytes.</title>
        <authorList>
            <person name="Franco M.E.E."/>
            <person name="Wisecaver J.H."/>
            <person name="Arnold A.E."/>
            <person name="Ju Y.M."/>
            <person name="Slot J.C."/>
            <person name="Ahrendt S."/>
            <person name="Moore L.P."/>
            <person name="Eastman K.E."/>
            <person name="Scott K."/>
            <person name="Konkel Z."/>
            <person name="Mondo S.J."/>
            <person name="Kuo A."/>
            <person name="Hayes R.D."/>
            <person name="Haridas S."/>
            <person name="Andreopoulos B."/>
            <person name="Riley R."/>
            <person name="LaButti K."/>
            <person name="Pangilinan J."/>
            <person name="Lipzen A."/>
            <person name="Amirebrahimi M."/>
            <person name="Yan J."/>
            <person name="Adam C."/>
            <person name="Keymanesh K."/>
            <person name="Ng V."/>
            <person name="Louie K."/>
            <person name="Northen T."/>
            <person name="Drula E."/>
            <person name="Henrissat B."/>
            <person name="Hsieh H.M."/>
            <person name="Youens-Clark K."/>
            <person name="Lutzoni F."/>
            <person name="Miadlikowska J."/>
            <person name="Eastwood D.C."/>
            <person name="Hamelin R.C."/>
            <person name="Grigoriev I.V."/>
            <person name="U'Ren J.M."/>
        </authorList>
    </citation>
    <scope>NUCLEOTIDE SEQUENCE [LARGE SCALE GENOMIC DNA]</scope>
    <source>
        <strain evidence="1 2">CBS 119005</strain>
    </source>
</reference>
<name>A0ACB9YTE6_9PEZI</name>